<dbReference type="Proteomes" id="UP000799778">
    <property type="component" value="Unassembled WGS sequence"/>
</dbReference>
<protein>
    <recommendedName>
        <fullName evidence="1">GCN5-related N-acetyltransferase Rv2170-like domain-containing protein</fullName>
    </recommendedName>
</protein>
<dbReference type="OrthoDB" id="61870at2759"/>
<dbReference type="AlphaFoldDB" id="A0A6A5XKD3"/>
<name>A0A6A5XKD3_9PLEO</name>
<dbReference type="GeneID" id="54285856"/>
<dbReference type="Pfam" id="PF08445">
    <property type="entry name" value="FR47"/>
    <property type="match status" value="1"/>
</dbReference>
<gene>
    <name evidence="2" type="ORF">BU24DRAFT_424282</name>
</gene>
<dbReference type="SUPFAM" id="SSF55729">
    <property type="entry name" value="Acyl-CoA N-acyltransferases (Nat)"/>
    <property type="match status" value="1"/>
</dbReference>
<dbReference type="PANTHER" id="PTHR20958:SF6">
    <property type="entry name" value="GLYCINE N-ACYLTRANSFERASE-LIKE PROTEIN"/>
    <property type="match status" value="1"/>
</dbReference>
<dbReference type="PANTHER" id="PTHR20958">
    <property type="entry name" value="GLYCINE N-ACYLTRANSFERASE-LIKE PROTEIN"/>
    <property type="match status" value="1"/>
</dbReference>
<dbReference type="RefSeq" id="XP_033381616.1">
    <property type="nucleotide sequence ID" value="XM_033528459.1"/>
</dbReference>
<keyword evidence="3" id="KW-1185">Reference proteome</keyword>
<dbReference type="GO" id="GO:0016747">
    <property type="term" value="F:acyltransferase activity, transferring groups other than amino-acyl groups"/>
    <property type="evidence" value="ECO:0007669"/>
    <property type="project" value="InterPro"/>
</dbReference>
<evidence type="ECO:0000313" key="2">
    <source>
        <dbReference type="EMBL" id="KAF2013277.1"/>
    </source>
</evidence>
<dbReference type="InterPro" id="IPR016181">
    <property type="entry name" value="Acyl_CoA_acyltransferase"/>
</dbReference>
<feature type="domain" description="GCN5-related N-acetyltransferase Rv2170-like" evidence="1">
    <location>
        <begin position="245"/>
        <end position="337"/>
    </location>
</feature>
<proteinExistence type="predicted"/>
<accession>A0A6A5XKD3</accession>
<evidence type="ECO:0000259" key="1">
    <source>
        <dbReference type="Pfam" id="PF08445"/>
    </source>
</evidence>
<dbReference type="Gene3D" id="3.40.630.30">
    <property type="match status" value="1"/>
</dbReference>
<evidence type="ECO:0000313" key="3">
    <source>
        <dbReference type="Proteomes" id="UP000799778"/>
    </source>
</evidence>
<dbReference type="EMBL" id="ML978071">
    <property type="protein sequence ID" value="KAF2013277.1"/>
    <property type="molecule type" value="Genomic_DNA"/>
</dbReference>
<organism evidence="2 3">
    <name type="scientific">Aaosphaeria arxii CBS 175.79</name>
    <dbReference type="NCBI Taxonomy" id="1450172"/>
    <lineage>
        <taxon>Eukaryota</taxon>
        <taxon>Fungi</taxon>
        <taxon>Dikarya</taxon>
        <taxon>Ascomycota</taxon>
        <taxon>Pezizomycotina</taxon>
        <taxon>Dothideomycetes</taxon>
        <taxon>Pleosporomycetidae</taxon>
        <taxon>Pleosporales</taxon>
        <taxon>Pleosporales incertae sedis</taxon>
        <taxon>Aaosphaeria</taxon>
    </lineage>
</organism>
<reference evidence="2" key="1">
    <citation type="journal article" date="2020" name="Stud. Mycol.">
        <title>101 Dothideomycetes genomes: a test case for predicting lifestyles and emergence of pathogens.</title>
        <authorList>
            <person name="Haridas S."/>
            <person name="Albert R."/>
            <person name="Binder M."/>
            <person name="Bloem J."/>
            <person name="Labutti K."/>
            <person name="Salamov A."/>
            <person name="Andreopoulos B."/>
            <person name="Baker S."/>
            <person name="Barry K."/>
            <person name="Bills G."/>
            <person name="Bluhm B."/>
            <person name="Cannon C."/>
            <person name="Castanera R."/>
            <person name="Culley D."/>
            <person name="Daum C."/>
            <person name="Ezra D."/>
            <person name="Gonzalez J."/>
            <person name="Henrissat B."/>
            <person name="Kuo A."/>
            <person name="Liang C."/>
            <person name="Lipzen A."/>
            <person name="Lutzoni F."/>
            <person name="Magnuson J."/>
            <person name="Mondo S."/>
            <person name="Nolan M."/>
            <person name="Ohm R."/>
            <person name="Pangilinan J."/>
            <person name="Park H.-J."/>
            <person name="Ramirez L."/>
            <person name="Alfaro M."/>
            <person name="Sun H."/>
            <person name="Tritt A."/>
            <person name="Yoshinaga Y."/>
            <person name="Zwiers L.-H."/>
            <person name="Turgeon B."/>
            <person name="Goodwin S."/>
            <person name="Spatafora J."/>
            <person name="Crous P."/>
            <person name="Grigoriev I."/>
        </authorList>
    </citation>
    <scope>NUCLEOTIDE SEQUENCE</scope>
    <source>
        <strain evidence="2">CBS 175.79</strain>
    </source>
</reference>
<dbReference type="InterPro" id="IPR013653">
    <property type="entry name" value="GCN5-like_dom"/>
</dbReference>
<dbReference type="InterPro" id="IPR053225">
    <property type="entry name" value="Acyl-CoA_N-acyltransferase"/>
</dbReference>
<sequence length="353" mass="39373">MGFKVYSHPAESPLLQSTLKKALPYSVDLVYRTKHENRTPDAHILATFAHDGPVPPCWAVAYLDRSMRPETELWMFSSGEMPDHNSTAENGVEKDELCKTCKQAVLSLFDHMSTLPEPPLHPENLPALELAKQHEKEHPESGPGVRYTPSPGMYMRHLLMGPVVTLGACHKKVVRLCHEYGLVRPEFPGKDAELNKFIFNIGDLPQMRDLPKGLRWGEIREKDIPTVQSRTSIPRTTRTLLSLKSVGVFVEETDLPVAWTFLGLDGSLTTLHTEPEYRGMGLAKAVAAKIIREYAPELAVDEQGKAWSHADVYIGNVQSEAVCKSLGGRAAWNMFWIRIDFAKAGNLAIDGPQ</sequence>